<dbReference type="Pfam" id="PF01022">
    <property type="entry name" value="HTH_5"/>
    <property type="match status" value="1"/>
</dbReference>
<keyword evidence="1" id="KW-0805">Transcription regulation</keyword>
<accession>U5T2F9</accession>
<keyword evidence="3" id="KW-0804">Transcription</keyword>
<reference evidence="5 6" key="1">
    <citation type="journal article" date="2013" name="BMC Genomics">
        <title>Genomes of "Spiribacter", a streamlined, successful halophilic bacterium.</title>
        <authorList>
            <person name="Lopez-Perez M."/>
            <person name="Ghai R."/>
            <person name="Leon M.J."/>
            <person name="Rodriguez-Olmos A."/>
            <person name="Copa-Patino J.L."/>
            <person name="Soliveri J."/>
            <person name="Sanchez-Porro C."/>
            <person name="Ventosa A."/>
            <person name="Rodriguez-Valera F."/>
        </authorList>
    </citation>
    <scope>NUCLEOTIDE SEQUENCE [LARGE SCALE GENOMIC DNA]</scope>
    <source>
        <strain evidence="5 6">UAH-SP71</strain>
    </source>
</reference>
<dbReference type="NCBIfam" id="NF033788">
    <property type="entry name" value="HTH_metalloreg"/>
    <property type="match status" value="1"/>
</dbReference>
<dbReference type="PANTHER" id="PTHR43132:SF9">
    <property type="entry name" value="ARSR FAMILY TRANSCRIPTIONAL REGULATORY PROTEIN"/>
    <property type="match status" value="1"/>
</dbReference>
<dbReference type="SUPFAM" id="SSF46785">
    <property type="entry name" value="Winged helix' DNA-binding domain"/>
    <property type="match status" value="1"/>
</dbReference>
<name>U5T2F9_9GAMM</name>
<dbReference type="Proteomes" id="UP000017640">
    <property type="component" value="Chromosome"/>
</dbReference>
<dbReference type="GO" id="GO:0003677">
    <property type="term" value="F:DNA binding"/>
    <property type="evidence" value="ECO:0007669"/>
    <property type="project" value="UniProtKB-KW"/>
</dbReference>
<evidence type="ECO:0000256" key="3">
    <source>
        <dbReference type="ARBA" id="ARBA00023163"/>
    </source>
</evidence>
<dbReference type="SMART" id="SM00418">
    <property type="entry name" value="HTH_ARSR"/>
    <property type="match status" value="1"/>
</dbReference>
<dbReference type="PRINTS" id="PR00778">
    <property type="entry name" value="HTHARSR"/>
</dbReference>
<dbReference type="EMBL" id="CP005990">
    <property type="protein sequence ID" value="AGY91704.1"/>
    <property type="molecule type" value="Genomic_DNA"/>
</dbReference>
<dbReference type="STRING" id="1335757.SPICUR_03560"/>
<dbReference type="InterPro" id="IPR036390">
    <property type="entry name" value="WH_DNA-bd_sf"/>
</dbReference>
<proteinExistence type="predicted"/>
<dbReference type="AlphaFoldDB" id="U5T2F9"/>
<dbReference type="InterPro" id="IPR036388">
    <property type="entry name" value="WH-like_DNA-bd_sf"/>
</dbReference>
<dbReference type="InterPro" id="IPR001845">
    <property type="entry name" value="HTH_ArsR_DNA-bd_dom"/>
</dbReference>
<evidence type="ECO:0000313" key="5">
    <source>
        <dbReference type="EMBL" id="AGY91704.1"/>
    </source>
</evidence>
<dbReference type="CDD" id="cd00090">
    <property type="entry name" value="HTH_ARSR"/>
    <property type="match status" value="1"/>
</dbReference>
<dbReference type="KEGG" id="spiu:SPICUR_03560"/>
<keyword evidence="6" id="KW-1185">Reference proteome</keyword>
<dbReference type="InterPro" id="IPR011991">
    <property type="entry name" value="ArsR-like_HTH"/>
</dbReference>
<dbReference type="Gene3D" id="1.10.10.10">
    <property type="entry name" value="Winged helix-like DNA-binding domain superfamily/Winged helix DNA-binding domain"/>
    <property type="match status" value="1"/>
</dbReference>
<protein>
    <recommendedName>
        <fullName evidence="4">HTH arsR-type domain-containing protein</fullName>
    </recommendedName>
</protein>
<dbReference type="InterPro" id="IPR051011">
    <property type="entry name" value="Metal_resp_trans_reg"/>
</dbReference>
<dbReference type="OrthoDB" id="9796124at2"/>
<organism evidence="5 6">
    <name type="scientific">Spiribacter curvatus</name>
    <dbReference type="NCBI Taxonomy" id="1335757"/>
    <lineage>
        <taxon>Bacteria</taxon>
        <taxon>Pseudomonadati</taxon>
        <taxon>Pseudomonadota</taxon>
        <taxon>Gammaproteobacteria</taxon>
        <taxon>Chromatiales</taxon>
        <taxon>Ectothiorhodospiraceae</taxon>
        <taxon>Spiribacter</taxon>
    </lineage>
</organism>
<dbReference type="PANTHER" id="PTHR43132">
    <property type="entry name" value="ARSENICAL RESISTANCE OPERON REPRESSOR ARSR-RELATED"/>
    <property type="match status" value="1"/>
</dbReference>
<evidence type="ECO:0000256" key="2">
    <source>
        <dbReference type="ARBA" id="ARBA00023125"/>
    </source>
</evidence>
<evidence type="ECO:0000313" key="6">
    <source>
        <dbReference type="Proteomes" id="UP000017640"/>
    </source>
</evidence>
<dbReference type="PROSITE" id="PS50987">
    <property type="entry name" value="HTH_ARSR_2"/>
    <property type="match status" value="1"/>
</dbReference>
<feature type="domain" description="HTH arsR-type" evidence="4">
    <location>
        <begin position="7"/>
        <end position="101"/>
    </location>
</feature>
<dbReference type="RefSeq" id="WP_023366119.1">
    <property type="nucleotide sequence ID" value="NC_022664.1"/>
</dbReference>
<evidence type="ECO:0000256" key="1">
    <source>
        <dbReference type="ARBA" id="ARBA00023015"/>
    </source>
</evidence>
<dbReference type="GO" id="GO:0003700">
    <property type="term" value="F:DNA-binding transcription factor activity"/>
    <property type="evidence" value="ECO:0007669"/>
    <property type="project" value="InterPro"/>
</dbReference>
<dbReference type="eggNOG" id="COG0640">
    <property type="taxonomic scope" value="Bacteria"/>
</dbReference>
<dbReference type="HOGENOM" id="CLU_097806_6_1_6"/>
<evidence type="ECO:0000259" key="4">
    <source>
        <dbReference type="PROSITE" id="PS50987"/>
    </source>
</evidence>
<keyword evidence="2" id="KW-0238">DNA-binding</keyword>
<sequence length="111" mass="12114">MADVDAQQSESMELIAHTFRLLGDVQRLGILHCLQSGEQTVGEIAAQTGASPSNVSKHLATLRASGLVGRRQAGNWAYFEITAPFIFDLCDIVCSGARERLERERASLPTR</sequence>
<gene>
    <name evidence="5" type="ORF">SPICUR_03560</name>
</gene>